<protein>
    <submittedName>
        <fullName evidence="2">Uncharacterized protein</fullName>
    </submittedName>
</protein>
<dbReference type="EMBL" id="KN817533">
    <property type="protein sequence ID" value="KJA25172.1"/>
    <property type="molecule type" value="Genomic_DNA"/>
</dbReference>
<reference evidence="3" key="1">
    <citation type="submission" date="2014-04" db="EMBL/GenBank/DDBJ databases">
        <title>Evolutionary Origins and Diversification of the Mycorrhizal Mutualists.</title>
        <authorList>
            <consortium name="DOE Joint Genome Institute"/>
            <consortium name="Mycorrhizal Genomics Consortium"/>
            <person name="Kohler A."/>
            <person name="Kuo A."/>
            <person name="Nagy L.G."/>
            <person name="Floudas D."/>
            <person name="Copeland A."/>
            <person name="Barry K.W."/>
            <person name="Cichocki N."/>
            <person name="Veneault-Fourrey C."/>
            <person name="LaButti K."/>
            <person name="Lindquist E.A."/>
            <person name="Lipzen A."/>
            <person name="Lundell T."/>
            <person name="Morin E."/>
            <person name="Murat C."/>
            <person name="Riley R."/>
            <person name="Ohm R."/>
            <person name="Sun H."/>
            <person name="Tunlid A."/>
            <person name="Henrissat B."/>
            <person name="Grigoriev I.V."/>
            <person name="Hibbett D.S."/>
            <person name="Martin F."/>
        </authorList>
    </citation>
    <scope>NUCLEOTIDE SEQUENCE [LARGE SCALE GENOMIC DNA]</scope>
    <source>
        <strain evidence="3">FD-334 SS-4</strain>
    </source>
</reference>
<keyword evidence="3" id="KW-1185">Reference proteome</keyword>
<accession>A0A0D2LCY4</accession>
<evidence type="ECO:0000256" key="1">
    <source>
        <dbReference type="SAM" id="MobiDB-lite"/>
    </source>
</evidence>
<gene>
    <name evidence="2" type="ORF">HYPSUDRAFT_214186</name>
</gene>
<evidence type="ECO:0000313" key="3">
    <source>
        <dbReference type="Proteomes" id="UP000054270"/>
    </source>
</evidence>
<proteinExistence type="predicted"/>
<feature type="region of interest" description="Disordered" evidence="1">
    <location>
        <begin position="195"/>
        <end position="215"/>
    </location>
</feature>
<evidence type="ECO:0000313" key="2">
    <source>
        <dbReference type="EMBL" id="KJA25172.1"/>
    </source>
</evidence>
<dbReference type="Proteomes" id="UP000054270">
    <property type="component" value="Unassembled WGS sequence"/>
</dbReference>
<organism evidence="2 3">
    <name type="scientific">Hypholoma sublateritium (strain FD-334 SS-4)</name>
    <dbReference type="NCBI Taxonomy" id="945553"/>
    <lineage>
        <taxon>Eukaryota</taxon>
        <taxon>Fungi</taxon>
        <taxon>Dikarya</taxon>
        <taxon>Basidiomycota</taxon>
        <taxon>Agaricomycotina</taxon>
        <taxon>Agaricomycetes</taxon>
        <taxon>Agaricomycetidae</taxon>
        <taxon>Agaricales</taxon>
        <taxon>Agaricineae</taxon>
        <taxon>Strophariaceae</taxon>
        <taxon>Hypholoma</taxon>
    </lineage>
</organism>
<sequence length="245" mass="27317">MSGSNGFAGSDTPSMSWSGSLEVAIDILEKSGASIPYDFMEVNEINRRIMQRVAPTPPWRMQTTFWTEDQETNQKMEWLADTSDDGLNEFRDDCNAVLNVKSVIVPASDLATPWASDLNIQETSAFPSAVSLNIQMNTHTWDQREGKENEDPQPGTLSWETHQQKNISLPTLLPIHRPILASRNGDSLSLSENAHNALPASRASPPTHDSANAVSPTITSHTYTQRISLPLGRTHWLYAHRRREP</sequence>
<name>A0A0D2LCY4_HYPSF</name>
<dbReference type="AlphaFoldDB" id="A0A0D2LCY4"/>